<comment type="caution">
    <text evidence="2">The sequence shown here is derived from an EMBL/GenBank/DDBJ whole genome shotgun (WGS) entry which is preliminary data.</text>
</comment>
<sequence length="33" mass="3644">MAKVSCELDATAWLVIIIAVLKVVKVIMDEVKD</sequence>
<keyword evidence="3" id="KW-1185">Reference proteome</keyword>
<dbReference type="EMBL" id="JACHGO010000010">
    <property type="protein sequence ID" value="MBB5144679.1"/>
    <property type="molecule type" value="Genomic_DNA"/>
</dbReference>
<keyword evidence="1" id="KW-0812">Transmembrane</keyword>
<reference evidence="2 3" key="1">
    <citation type="submission" date="2020-08" db="EMBL/GenBank/DDBJ databases">
        <title>Genomic Encyclopedia of Type Strains, Phase IV (KMG-IV): sequencing the most valuable type-strain genomes for metagenomic binning, comparative biology and taxonomic classification.</title>
        <authorList>
            <person name="Goeker M."/>
        </authorList>
    </citation>
    <scope>NUCLEOTIDE SEQUENCE [LARGE SCALE GENOMIC DNA]</scope>
    <source>
        <strain evidence="2 3">DSM 11275</strain>
    </source>
</reference>
<keyword evidence="1" id="KW-0472">Membrane</keyword>
<keyword evidence="1" id="KW-1133">Transmembrane helix</keyword>
<evidence type="ECO:0000313" key="3">
    <source>
        <dbReference type="Proteomes" id="UP000539075"/>
    </source>
</evidence>
<accession>A0A7W8FFC9</accession>
<organism evidence="2 3">
    <name type="scientific">Desulfovibrio intestinalis</name>
    <dbReference type="NCBI Taxonomy" id="58621"/>
    <lineage>
        <taxon>Bacteria</taxon>
        <taxon>Pseudomonadati</taxon>
        <taxon>Thermodesulfobacteriota</taxon>
        <taxon>Desulfovibrionia</taxon>
        <taxon>Desulfovibrionales</taxon>
        <taxon>Desulfovibrionaceae</taxon>
        <taxon>Desulfovibrio</taxon>
    </lineage>
</organism>
<feature type="transmembrane region" description="Helical" evidence="1">
    <location>
        <begin position="12"/>
        <end position="28"/>
    </location>
</feature>
<name>A0A7W8FFC9_9BACT</name>
<evidence type="ECO:0000256" key="1">
    <source>
        <dbReference type="SAM" id="Phobius"/>
    </source>
</evidence>
<proteinExistence type="predicted"/>
<dbReference type="Proteomes" id="UP000539075">
    <property type="component" value="Unassembled WGS sequence"/>
</dbReference>
<evidence type="ECO:0000313" key="2">
    <source>
        <dbReference type="EMBL" id="MBB5144679.1"/>
    </source>
</evidence>
<dbReference type="AlphaFoldDB" id="A0A7W8FFC9"/>
<gene>
    <name evidence="2" type="ORF">HNQ38_002797</name>
</gene>
<protein>
    <submittedName>
        <fullName evidence="2">Uncharacterized protein</fullName>
    </submittedName>
</protein>